<proteinExistence type="predicted"/>
<keyword evidence="2" id="KW-1185">Reference proteome</keyword>
<evidence type="ECO:0000313" key="2">
    <source>
        <dbReference type="Proteomes" id="UP001165430"/>
    </source>
</evidence>
<protein>
    <submittedName>
        <fullName evidence="1">Uncharacterized protein</fullName>
    </submittedName>
</protein>
<organism evidence="1 2">
    <name type="scientific">Belliella alkalica</name>
    <dbReference type="NCBI Taxonomy" id="1730871"/>
    <lineage>
        <taxon>Bacteria</taxon>
        <taxon>Pseudomonadati</taxon>
        <taxon>Bacteroidota</taxon>
        <taxon>Cytophagia</taxon>
        <taxon>Cytophagales</taxon>
        <taxon>Cyclobacteriaceae</taxon>
        <taxon>Belliella</taxon>
    </lineage>
</organism>
<dbReference type="RefSeq" id="WP_241414743.1">
    <property type="nucleotide sequence ID" value="NZ_JAKZGO010000045.1"/>
</dbReference>
<reference evidence="1" key="1">
    <citation type="submission" date="2022-03" db="EMBL/GenBank/DDBJ databases">
        <title>De novo assembled genomes of Belliella spp. (Cyclobacteriaceae) strains.</title>
        <authorList>
            <person name="Szabo A."/>
            <person name="Korponai K."/>
            <person name="Felfoldi T."/>
        </authorList>
    </citation>
    <scope>NUCLEOTIDE SEQUENCE</scope>
    <source>
        <strain evidence="1">DSM 111903</strain>
    </source>
</reference>
<dbReference type="EMBL" id="JAKZGO010000045">
    <property type="protein sequence ID" value="MCH7415884.1"/>
    <property type="molecule type" value="Genomic_DNA"/>
</dbReference>
<comment type="caution">
    <text evidence="1">The sequence shown here is derived from an EMBL/GenBank/DDBJ whole genome shotgun (WGS) entry which is preliminary data.</text>
</comment>
<gene>
    <name evidence="1" type="ORF">MM213_20455</name>
</gene>
<name>A0ABS9VIA4_9BACT</name>
<evidence type="ECO:0000313" key="1">
    <source>
        <dbReference type="EMBL" id="MCH7415884.1"/>
    </source>
</evidence>
<sequence length="478" mass="53368">MNREYGDQNYIRRLVFEYGTEGELIRAGVIELVSGTLSLRHLAERHEAVIDQYLIGNPSEEIGIIWSDINMNELEAMAEIGYEVGISSDSKASARLADANCTYYFYVLTDQATGMIISATFLYKECPLPNFSDITPCDNGGLRLSWDPDNEGDYLPCPDLDDGIGGETPTLEDCEFLQMMGYDVECVIEEENPLNKPLALFADIPCEVIQEWLATATYEVKQPEINKLNTIVSNIPYGTGTSGAIFNMQDIARLQSINNAHSTVVNMDYLPITINQLPTINGQQMTPDTFLNYIRTNINHFVDNSEATFTPYNHFGINDNELWNSSNPTGAVISIDIWGPDNGSVITSYSNQDQWTFSTIYDPKNFEHPVSGNRDFGYVENSNGSYTFYTRGVDRFTHGIGTLAEYMSELTNTTYFSPFAHADALWESFQSGISLFVNQNSGSATIIEAQINRPDWQNLLDVINGVKPLSTLSSDCDD</sequence>
<accession>A0ABS9VIA4</accession>
<dbReference type="Proteomes" id="UP001165430">
    <property type="component" value="Unassembled WGS sequence"/>
</dbReference>